<dbReference type="AlphaFoldDB" id="A0A3P6E3H7"/>
<sequence length="251" mass="28976">MTHRMILTPKEMEEVVLKRCWLARYWGLAARYGICSDIATSKYEYWSSLAPLPFEIVLSAGQKAKEESWEKDSEENEKRSQLVQDINDLTGEGNIESMLSVEMGLKELASLKVEVTISITLAQLRLANTFRLSDPELKSPGGPKLMEALECRQYLLFLRIILTSACLLFAELSPEESEDVLFKEAWLTYFWRRALSLGIDVDIARERLQFWISRSAHSPSSHDAMEVEQGLTELRKRRIERRLWEASRSNQ</sequence>
<reference evidence="1" key="1">
    <citation type="submission" date="2018-11" db="EMBL/GenBank/DDBJ databases">
        <authorList>
            <consortium name="Genoscope - CEA"/>
            <person name="William W."/>
        </authorList>
    </citation>
    <scope>NUCLEOTIDE SEQUENCE</scope>
</reference>
<gene>
    <name evidence="1" type="ORF">BOLC9T59221H</name>
</gene>
<evidence type="ECO:0000313" key="1">
    <source>
        <dbReference type="EMBL" id="VDD33898.1"/>
    </source>
</evidence>
<dbReference type="EMBL" id="LR031875">
    <property type="protein sequence ID" value="VDD33898.1"/>
    <property type="molecule type" value="Genomic_DNA"/>
</dbReference>
<dbReference type="PANTHER" id="PTHR31762">
    <property type="entry name" value="FAS-BINDING FACTOR-LIKE PROTEIN"/>
    <property type="match status" value="1"/>
</dbReference>
<protein>
    <submittedName>
        <fullName evidence="1">Uncharacterized protein</fullName>
    </submittedName>
</protein>
<accession>A0A3P6E3H7</accession>
<dbReference type="InterPro" id="IPR040321">
    <property type="entry name" value="SCD2-like"/>
</dbReference>
<dbReference type="PANTHER" id="PTHR31762:SF11">
    <property type="entry name" value="MYOSIN"/>
    <property type="match status" value="1"/>
</dbReference>
<dbReference type="GO" id="GO:0000911">
    <property type="term" value="P:cytokinesis by cell plate formation"/>
    <property type="evidence" value="ECO:0007669"/>
    <property type="project" value="InterPro"/>
</dbReference>
<name>A0A3P6E3H7_BRAOL</name>
<organism evidence="1">
    <name type="scientific">Brassica oleracea</name>
    <name type="common">Wild cabbage</name>
    <dbReference type="NCBI Taxonomy" id="3712"/>
    <lineage>
        <taxon>Eukaryota</taxon>
        <taxon>Viridiplantae</taxon>
        <taxon>Streptophyta</taxon>
        <taxon>Embryophyta</taxon>
        <taxon>Tracheophyta</taxon>
        <taxon>Spermatophyta</taxon>
        <taxon>Magnoliopsida</taxon>
        <taxon>eudicotyledons</taxon>
        <taxon>Gunneridae</taxon>
        <taxon>Pentapetalae</taxon>
        <taxon>rosids</taxon>
        <taxon>malvids</taxon>
        <taxon>Brassicales</taxon>
        <taxon>Brassicaceae</taxon>
        <taxon>Brassiceae</taxon>
        <taxon>Brassica</taxon>
    </lineage>
</organism>
<proteinExistence type="predicted"/>